<proteinExistence type="predicted"/>
<accession>V4BH59</accession>
<dbReference type="EMBL" id="KB202823">
    <property type="protein sequence ID" value="ESO87864.1"/>
    <property type="molecule type" value="Genomic_DNA"/>
</dbReference>
<organism evidence="1 2">
    <name type="scientific">Lottia gigantea</name>
    <name type="common">Giant owl limpet</name>
    <dbReference type="NCBI Taxonomy" id="225164"/>
    <lineage>
        <taxon>Eukaryota</taxon>
        <taxon>Metazoa</taxon>
        <taxon>Spiralia</taxon>
        <taxon>Lophotrochozoa</taxon>
        <taxon>Mollusca</taxon>
        <taxon>Gastropoda</taxon>
        <taxon>Patellogastropoda</taxon>
        <taxon>Lottioidea</taxon>
        <taxon>Lottiidae</taxon>
        <taxon>Lottia</taxon>
    </lineage>
</organism>
<protein>
    <submittedName>
        <fullName evidence="1">Uncharacterized protein</fullName>
    </submittedName>
</protein>
<dbReference type="HOGENOM" id="CLU_1564632_0_0_1"/>
<dbReference type="OMA" id="RANTCPN"/>
<dbReference type="OrthoDB" id="6130004at2759"/>
<gene>
    <name evidence="1" type="ORF">LOTGIDRAFT_166165</name>
</gene>
<sequence length="171" mass="19659">MNNENYRSNLLSVDNLQRPRANSDPGIFTLPEIIVQDCSSGDAVTKKLSEIEDDDYFSFNACMRPRSNTCPEDLFHQRPERPGTPPPILEKRHQRHGRFNFVSPSKTCVSFAHHNLSNISEDEGPETVIKYSAKRQLKSGVTEQMENKFNKEFEIKLNLKGTRQELNFENS</sequence>
<evidence type="ECO:0000313" key="2">
    <source>
        <dbReference type="Proteomes" id="UP000030746"/>
    </source>
</evidence>
<dbReference type="AlphaFoldDB" id="V4BH59"/>
<dbReference type="KEGG" id="lgi:LOTGIDRAFT_166165"/>
<dbReference type="RefSeq" id="XP_009061468.1">
    <property type="nucleotide sequence ID" value="XM_009063220.1"/>
</dbReference>
<dbReference type="Proteomes" id="UP000030746">
    <property type="component" value="Unassembled WGS sequence"/>
</dbReference>
<keyword evidence="2" id="KW-1185">Reference proteome</keyword>
<dbReference type="GeneID" id="20240271"/>
<reference evidence="1 2" key="1">
    <citation type="journal article" date="2013" name="Nature">
        <title>Insights into bilaterian evolution from three spiralian genomes.</title>
        <authorList>
            <person name="Simakov O."/>
            <person name="Marletaz F."/>
            <person name="Cho S.J."/>
            <person name="Edsinger-Gonzales E."/>
            <person name="Havlak P."/>
            <person name="Hellsten U."/>
            <person name="Kuo D.H."/>
            <person name="Larsson T."/>
            <person name="Lv J."/>
            <person name="Arendt D."/>
            <person name="Savage R."/>
            <person name="Osoegawa K."/>
            <person name="de Jong P."/>
            <person name="Grimwood J."/>
            <person name="Chapman J.A."/>
            <person name="Shapiro H."/>
            <person name="Aerts A."/>
            <person name="Otillar R.P."/>
            <person name="Terry A.Y."/>
            <person name="Boore J.L."/>
            <person name="Grigoriev I.V."/>
            <person name="Lindberg D.R."/>
            <person name="Seaver E.C."/>
            <person name="Weisblat D.A."/>
            <person name="Putnam N.H."/>
            <person name="Rokhsar D.S."/>
        </authorList>
    </citation>
    <scope>NUCLEOTIDE SEQUENCE [LARGE SCALE GENOMIC DNA]</scope>
</reference>
<dbReference type="CTD" id="20240271"/>
<name>V4BH59_LOTGI</name>
<evidence type="ECO:0000313" key="1">
    <source>
        <dbReference type="EMBL" id="ESO87864.1"/>
    </source>
</evidence>